<keyword evidence="13" id="KW-1185">Reference proteome</keyword>
<dbReference type="Gene3D" id="3.30.565.10">
    <property type="entry name" value="Histidine kinase-like ATPase, C-terminal domain"/>
    <property type="match status" value="1"/>
</dbReference>
<name>A0ABW2FHC6_9BACL</name>
<evidence type="ECO:0000313" key="12">
    <source>
        <dbReference type="EMBL" id="MFC7151339.1"/>
    </source>
</evidence>
<comment type="caution">
    <text evidence="12">The sequence shown here is derived from an EMBL/GenBank/DDBJ whole genome shotgun (WGS) entry which is preliminary data.</text>
</comment>
<feature type="transmembrane region" description="Helical" evidence="10">
    <location>
        <begin position="362"/>
        <end position="390"/>
    </location>
</feature>
<protein>
    <recommendedName>
        <fullName evidence="2">histidine kinase</fullName>
        <ecNumber evidence="2">2.7.13.3</ecNumber>
    </recommendedName>
</protein>
<feature type="transmembrane region" description="Helical" evidence="10">
    <location>
        <begin position="332"/>
        <end position="350"/>
    </location>
</feature>
<keyword evidence="9" id="KW-0175">Coiled coil</keyword>
<keyword evidence="10" id="KW-1133">Transmembrane helix</keyword>
<keyword evidence="8" id="KW-0902">Two-component regulatory system</keyword>
<dbReference type="EC" id="2.7.13.3" evidence="2"/>
<keyword evidence="4" id="KW-0808">Transferase</keyword>
<feature type="transmembrane region" description="Helical" evidence="10">
    <location>
        <begin position="183"/>
        <end position="201"/>
    </location>
</feature>
<keyword evidence="7" id="KW-0067">ATP-binding</keyword>
<dbReference type="PANTHER" id="PTHR24421">
    <property type="entry name" value="NITRATE/NITRITE SENSOR PROTEIN NARX-RELATED"/>
    <property type="match status" value="1"/>
</dbReference>
<dbReference type="Pfam" id="PF07730">
    <property type="entry name" value="HisKA_3"/>
    <property type="match status" value="1"/>
</dbReference>
<dbReference type="InterPro" id="IPR036890">
    <property type="entry name" value="HATPase_C_sf"/>
</dbReference>
<feature type="transmembrane region" description="Helical" evidence="10">
    <location>
        <begin position="244"/>
        <end position="264"/>
    </location>
</feature>
<proteinExistence type="predicted"/>
<dbReference type="Proteomes" id="UP001596378">
    <property type="component" value="Unassembled WGS sequence"/>
</dbReference>
<evidence type="ECO:0000256" key="8">
    <source>
        <dbReference type="ARBA" id="ARBA00023012"/>
    </source>
</evidence>
<dbReference type="InterPro" id="IPR050482">
    <property type="entry name" value="Sensor_HK_TwoCompSys"/>
</dbReference>
<reference evidence="13" key="1">
    <citation type="journal article" date="2019" name="Int. J. Syst. Evol. Microbiol.">
        <title>The Global Catalogue of Microorganisms (GCM) 10K type strain sequencing project: providing services to taxonomists for standard genome sequencing and annotation.</title>
        <authorList>
            <consortium name="The Broad Institute Genomics Platform"/>
            <consortium name="The Broad Institute Genome Sequencing Center for Infectious Disease"/>
            <person name="Wu L."/>
            <person name="Ma J."/>
        </authorList>
    </citation>
    <scope>NUCLEOTIDE SEQUENCE [LARGE SCALE GENOMIC DNA]</scope>
    <source>
        <strain evidence="13">KCTC 12907</strain>
    </source>
</reference>
<keyword evidence="5" id="KW-0547">Nucleotide-binding</keyword>
<evidence type="ECO:0000256" key="7">
    <source>
        <dbReference type="ARBA" id="ARBA00022840"/>
    </source>
</evidence>
<dbReference type="CDD" id="cd16917">
    <property type="entry name" value="HATPase_UhpB-NarQ-NarX-like"/>
    <property type="match status" value="1"/>
</dbReference>
<feature type="transmembrane region" description="Helical" evidence="10">
    <location>
        <begin position="301"/>
        <end position="320"/>
    </location>
</feature>
<evidence type="ECO:0000256" key="2">
    <source>
        <dbReference type="ARBA" id="ARBA00012438"/>
    </source>
</evidence>
<dbReference type="RefSeq" id="WP_378047879.1">
    <property type="nucleotide sequence ID" value="NZ_JBHMDN010000015.1"/>
</dbReference>
<dbReference type="GO" id="GO:0016301">
    <property type="term" value="F:kinase activity"/>
    <property type="evidence" value="ECO:0007669"/>
    <property type="project" value="UniProtKB-KW"/>
</dbReference>
<evidence type="ECO:0000259" key="11">
    <source>
        <dbReference type="Pfam" id="PF07730"/>
    </source>
</evidence>
<evidence type="ECO:0000256" key="5">
    <source>
        <dbReference type="ARBA" id="ARBA00022741"/>
    </source>
</evidence>
<gene>
    <name evidence="12" type="ORF">ACFQMJ_22610</name>
</gene>
<keyword evidence="10" id="KW-0812">Transmembrane</keyword>
<feature type="transmembrane region" description="Helical" evidence="10">
    <location>
        <begin position="208"/>
        <end position="232"/>
    </location>
</feature>
<evidence type="ECO:0000313" key="13">
    <source>
        <dbReference type="Proteomes" id="UP001596378"/>
    </source>
</evidence>
<feature type="transmembrane region" description="Helical" evidence="10">
    <location>
        <begin position="271"/>
        <end position="289"/>
    </location>
</feature>
<dbReference type="SUPFAM" id="SSF55874">
    <property type="entry name" value="ATPase domain of HSP90 chaperone/DNA topoisomerase II/histidine kinase"/>
    <property type="match status" value="1"/>
</dbReference>
<feature type="coiled-coil region" evidence="9">
    <location>
        <begin position="397"/>
        <end position="434"/>
    </location>
</feature>
<feature type="domain" description="Signal transduction histidine kinase subgroup 3 dimerisation and phosphoacceptor" evidence="11">
    <location>
        <begin position="458"/>
        <end position="522"/>
    </location>
</feature>
<dbReference type="InterPro" id="IPR011712">
    <property type="entry name" value="Sig_transdc_His_kin_sub3_dim/P"/>
</dbReference>
<keyword evidence="10" id="KW-0472">Membrane</keyword>
<comment type="catalytic activity">
    <reaction evidence="1">
        <text>ATP + protein L-histidine = ADP + protein N-phospho-L-histidine.</text>
        <dbReference type="EC" id="2.7.13.3"/>
    </reaction>
</comment>
<keyword evidence="3" id="KW-0597">Phosphoprotein</keyword>
<evidence type="ECO:0000256" key="10">
    <source>
        <dbReference type="SAM" id="Phobius"/>
    </source>
</evidence>
<evidence type="ECO:0000256" key="1">
    <source>
        <dbReference type="ARBA" id="ARBA00000085"/>
    </source>
</evidence>
<sequence>MRSGKLSLLVWLVVCAATLGLMLPSFLLPPSTAFVSRDAPIATLSKYWEVHYGPNQPTTDSDWQPFGPAEWSKLERYSGELWVRRDLPELPWRDPHLYIGGMNRFAVSLDGREVYRFHMDDDPVYNHYLMTRHPIRLSPEDEGRKLTIRFEWDRLKFLGDSWIYAGNPNQVFSLFFRADVLRYVYSIICLLAFAIGLALFARRRERLILWFASLAFCAGCGLLFLCVSLQWYVNVGSLYYWKDLLLAFGVYSFVGLYAEVLGAARRLPLRIVKIGLLLYAFACLIAGLNRPTLYWKMLTTGFPWLALLAVGVVTFAIVRYPSEGQSAGERRWLLRGYAVLVAGGLGHILANYAAELNLLSSAYSYSILVLTNVLANGLFLFMLGMTMILVHRVSRVYVESERNARDLLEKNNELEQFHHNLERLVERRTEQLEEANRFLSVTLREKAETLAEVSVLEERNRIAHEMHDVVGHTLTAAIVQLEASKKIAEREDKLPLGKLDTVGGLVRKGLDDIRKTVRRLKNEKIPDKLEDALRELIRETIETMEVEIEAEIVIPLPLGKPAEQVVYHALQEGLTNGIRHAQCSRFRYSLLPVGDALEIRLWNDGKPFADARPGFGLTAMTERIHLLGGALSVRSSENADGEPMGCELAITLPLPEPNAAG</sequence>
<organism evidence="12 13">
    <name type="scientific">Cohnella cellulosilytica</name>
    <dbReference type="NCBI Taxonomy" id="986710"/>
    <lineage>
        <taxon>Bacteria</taxon>
        <taxon>Bacillati</taxon>
        <taxon>Bacillota</taxon>
        <taxon>Bacilli</taxon>
        <taxon>Bacillales</taxon>
        <taxon>Paenibacillaceae</taxon>
        <taxon>Cohnella</taxon>
    </lineage>
</organism>
<evidence type="ECO:0000256" key="6">
    <source>
        <dbReference type="ARBA" id="ARBA00022777"/>
    </source>
</evidence>
<accession>A0ABW2FHC6</accession>
<dbReference type="PANTHER" id="PTHR24421:SF10">
    <property type="entry name" value="NITRATE_NITRITE SENSOR PROTEIN NARQ"/>
    <property type="match status" value="1"/>
</dbReference>
<evidence type="ECO:0000256" key="3">
    <source>
        <dbReference type="ARBA" id="ARBA00022553"/>
    </source>
</evidence>
<dbReference type="EMBL" id="JBHTAI010000015">
    <property type="protein sequence ID" value="MFC7151339.1"/>
    <property type="molecule type" value="Genomic_DNA"/>
</dbReference>
<keyword evidence="6 12" id="KW-0418">Kinase</keyword>
<evidence type="ECO:0000256" key="4">
    <source>
        <dbReference type="ARBA" id="ARBA00022679"/>
    </source>
</evidence>
<evidence type="ECO:0000256" key="9">
    <source>
        <dbReference type="SAM" id="Coils"/>
    </source>
</evidence>
<dbReference type="Gene3D" id="1.20.5.1930">
    <property type="match status" value="1"/>
</dbReference>